<evidence type="ECO:0000256" key="3">
    <source>
        <dbReference type="ARBA" id="ARBA00022723"/>
    </source>
</evidence>
<dbReference type="Proteomes" id="UP000029628">
    <property type="component" value="Unassembled WGS sequence"/>
</dbReference>
<dbReference type="InterPro" id="IPR007197">
    <property type="entry name" value="rSAM"/>
</dbReference>
<keyword evidence="3" id="KW-0479">Metal-binding</keyword>
<dbReference type="GO" id="GO:0005829">
    <property type="term" value="C:cytosol"/>
    <property type="evidence" value="ECO:0007669"/>
    <property type="project" value="TreeGrafter"/>
</dbReference>
<protein>
    <recommendedName>
        <fullName evidence="6">B12-binding domain-containing protein</fullName>
    </recommendedName>
</protein>
<dbReference type="InterPro" id="IPR025288">
    <property type="entry name" value="DUF4080"/>
</dbReference>
<keyword evidence="4" id="KW-0408">Iron</keyword>
<keyword evidence="5" id="KW-0411">Iron-sulfur</keyword>
<dbReference type="GO" id="GO:0046872">
    <property type="term" value="F:metal ion binding"/>
    <property type="evidence" value="ECO:0007669"/>
    <property type="project" value="UniProtKB-KW"/>
</dbReference>
<dbReference type="PANTHER" id="PTHR43409">
    <property type="entry name" value="ANAEROBIC MAGNESIUM-PROTOPORPHYRIN IX MONOMETHYL ESTER CYCLASE-RELATED"/>
    <property type="match status" value="1"/>
</dbReference>
<sequence>MNVVLTTLNSKFIHSSLALRYLKAYGKSQGQAYDIVEYTINMPVLNILSDITERDIDVIGFACYIWNIEMTLHVVALLKTVKPDIIIVLGGPEVSYVADEILHRAPSVDYIVQGEGEEVFTALIQHLSTYKTLENYTIDGIRGRDVHGQPCGSSSVVEVKDLSVIPFPYTEEDMSDLAHKIIYYESSRGCPFSCQYCLSGNKNTVRFFPQKRTISELQWFIDHHVKQVKFVDRTFNCAPMHHLPLMEFISQADTRTNFHLEMEAELMGEREVSYLCNAPKGRIQIEVGVQSTYPKTLKAIHRYNNWQHIKKVISPIIESGNTHVHMDLIVGLPHETKKRFGLSFDDLFNLQPHALQIGFLKLLKGSGIRAMDDYHYIFDPLAPYEVLGSHVLPYEDVRFLKYFEDVFERFYNSERYRTVFTYIGKQLIDNRESAFDYFSNMTKAWLAADNHKRNLNDKDQIEFLYSFLKKHNDIVAIELLQYDVIISYKGKIRTETIGLSVQSKKLLQSSEYFWKDEQLVRRYIPEYSFKEWRRIRQNYFEVNLSAATVDYLGINQNTNDDYMRVNEKIPIIIDVMNTVKPFIRPAMKEESYGS</sequence>
<dbReference type="EMBL" id="JRNT01000007">
    <property type="protein sequence ID" value="KGF47658.1"/>
    <property type="molecule type" value="Genomic_DNA"/>
</dbReference>
<dbReference type="SUPFAM" id="SSF52242">
    <property type="entry name" value="Cobalamin (vitamin B12)-binding domain"/>
    <property type="match status" value="1"/>
</dbReference>
<dbReference type="PANTHER" id="PTHR43409:SF16">
    <property type="entry name" value="SLR0320 PROTEIN"/>
    <property type="match status" value="1"/>
</dbReference>
<evidence type="ECO:0000259" key="6">
    <source>
        <dbReference type="PROSITE" id="PS51332"/>
    </source>
</evidence>
<dbReference type="InterPro" id="IPR023404">
    <property type="entry name" value="rSAM_horseshoe"/>
</dbReference>
<comment type="caution">
    <text evidence="7">The sequence shown here is derived from an EMBL/GenBank/DDBJ whole genome shotgun (WGS) entry which is preliminary data.</text>
</comment>
<accession>A0A096AKN6</accession>
<dbReference type="InterPro" id="IPR006158">
    <property type="entry name" value="Cobalamin-bd"/>
</dbReference>
<dbReference type="eggNOG" id="COG1032">
    <property type="taxonomic scope" value="Bacteria"/>
</dbReference>
<dbReference type="SFLD" id="SFLDG01123">
    <property type="entry name" value="methyltransferase_(Class_B)"/>
    <property type="match status" value="1"/>
</dbReference>
<dbReference type="GO" id="GO:0051539">
    <property type="term" value="F:4 iron, 4 sulfur cluster binding"/>
    <property type="evidence" value="ECO:0007669"/>
    <property type="project" value="UniProtKB-KW"/>
</dbReference>
<dbReference type="Pfam" id="PF04055">
    <property type="entry name" value="Radical_SAM"/>
    <property type="match status" value="1"/>
</dbReference>
<proteinExistence type="predicted"/>
<dbReference type="GO" id="GO:0031419">
    <property type="term" value="F:cobalamin binding"/>
    <property type="evidence" value="ECO:0007669"/>
    <property type="project" value="InterPro"/>
</dbReference>
<evidence type="ECO:0000256" key="2">
    <source>
        <dbReference type="ARBA" id="ARBA00022691"/>
    </source>
</evidence>
<dbReference type="SMART" id="SM00729">
    <property type="entry name" value="Elp3"/>
    <property type="match status" value="1"/>
</dbReference>
<dbReference type="SUPFAM" id="SSF102114">
    <property type="entry name" value="Radical SAM enzymes"/>
    <property type="match status" value="1"/>
</dbReference>
<evidence type="ECO:0000256" key="1">
    <source>
        <dbReference type="ARBA" id="ARBA00001966"/>
    </source>
</evidence>
<dbReference type="Pfam" id="PF13311">
    <property type="entry name" value="DUF4080"/>
    <property type="match status" value="1"/>
</dbReference>
<dbReference type="InterPro" id="IPR036724">
    <property type="entry name" value="Cobalamin-bd_sf"/>
</dbReference>
<comment type="cofactor">
    <cofactor evidence="1">
        <name>[4Fe-4S] cluster</name>
        <dbReference type="ChEBI" id="CHEBI:49883"/>
    </cofactor>
</comment>
<evidence type="ECO:0000256" key="5">
    <source>
        <dbReference type="ARBA" id="ARBA00023014"/>
    </source>
</evidence>
<reference evidence="7 8" key="1">
    <citation type="submission" date="2014-07" db="EMBL/GenBank/DDBJ databases">
        <authorList>
            <person name="McCorrison J."/>
            <person name="Sanka R."/>
            <person name="Torralba M."/>
            <person name="Gillis M."/>
            <person name="Haft D.H."/>
            <person name="Methe B."/>
            <person name="Sutton G."/>
            <person name="Nelson K.E."/>
        </authorList>
    </citation>
    <scope>NUCLEOTIDE SEQUENCE [LARGE SCALE GENOMIC DNA]</scope>
    <source>
        <strain evidence="7 8">DNF00314</strain>
    </source>
</reference>
<gene>
    <name evidence="7" type="ORF">HMPREF0872_02825</name>
</gene>
<evidence type="ECO:0000313" key="8">
    <source>
        <dbReference type="Proteomes" id="UP000029628"/>
    </source>
</evidence>
<evidence type="ECO:0000313" key="7">
    <source>
        <dbReference type="EMBL" id="KGF47658.1"/>
    </source>
</evidence>
<dbReference type="CDD" id="cd02068">
    <property type="entry name" value="radical_SAM_B12_BD"/>
    <property type="match status" value="1"/>
</dbReference>
<organism evidence="7 8">
    <name type="scientific">Veillonella montpellierensis DNF00314</name>
    <dbReference type="NCBI Taxonomy" id="1401067"/>
    <lineage>
        <taxon>Bacteria</taxon>
        <taxon>Bacillati</taxon>
        <taxon>Bacillota</taxon>
        <taxon>Negativicutes</taxon>
        <taxon>Veillonellales</taxon>
        <taxon>Veillonellaceae</taxon>
        <taxon>Veillonella</taxon>
    </lineage>
</organism>
<dbReference type="SFLD" id="SFLDS00029">
    <property type="entry name" value="Radical_SAM"/>
    <property type="match status" value="1"/>
</dbReference>
<dbReference type="RefSeq" id="WP_038151664.1">
    <property type="nucleotide sequence ID" value="NZ_JRNT01000007.1"/>
</dbReference>
<dbReference type="Gene3D" id="3.80.30.20">
    <property type="entry name" value="tm_1862 like domain"/>
    <property type="match status" value="1"/>
</dbReference>
<evidence type="ECO:0000256" key="4">
    <source>
        <dbReference type="ARBA" id="ARBA00023004"/>
    </source>
</evidence>
<name>A0A096AKN6_9FIRM</name>
<dbReference type="SFLD" id="SFLDG01082">
    <property type="entry name" value="B12-binding_domain_containing"/>
    <property type="match status" value="1"/>
</dbReference>
<dbReference type="InterPro" id="IPR051198">
    <property type="entry name" value="BchE-like"/>
</dbReference>
<keyword evidence="2" id="KW-0949">S-adenosyl-L-methionine</keyword>
<keyword evidence="8" id="KW-1185">Reference proteome</keyword>
<dbReference type="GO" id="GO:0003824">
    <property type="term" value="F:catalytic activity"/>
    <property type="evidence" value="ECO:0007669"/>
    <property type="project" value="InterPro"/>
</dbReference>
<feature type="domain" description="B12-binding" evidence="6">
    <location>
        <begin position="1"/>
        <end position="134"/>
    </location>
</feature>
<dbReference type="Gene3D" id="3.40.50.280">
    <property type="entry name" value="Cobalamin-binding domain"/>
    <property type="match status" value="1"/>
</dbReference>
<dbReference type="InterPro" id="IPR034466">
    <property type="entry name" value="Methyltransferase_Class_B"/>
</dbReference>
<dbReference type="PROSITE" id="PS51332">
    <property type="entry name" value="B12_BINDING"/>
    <property type="match status" value="1"/>
</dbReference>
<dbReference type="InterPro" id="IPR058240">
    <property type="entry name" value="rSAM_sf"/>
</dbReference>
<dbReference type="AlphaFoldDB" id="A0A096AKN6"/>
<dbReference type="InterPro" id="IPR006638">
    <property type="entry name" value="Elp3/MiaA/NifB-like_rSAM"/>
</dbReference>
<dbReference type="Pfam" id="PF02310">
    <property type="entry name" value="B12-binding"/>
    <property type="match status" value="1"/>
</dbReference>